<comment type="caution">
    <text evidence="1">The sequence shown here is derived from an EMBL/GenBank/DDBJ whole genome shotgun (WGS) entry which is preliminary data.</text>
</comment>
<accession>A0ABX9DVU3</accession>
<protein>
    <submittedName>
        <fullName evidence="1">Uncharacterized protein</fullName>
    </submittedName>
</protein>
<reference evidence="1 2" key="1">
    <citation type="submission" date="2018-06" db="EMBL/GenBank/DDBJ databases">
        <title>Genomic Encyclopedia of Type Strains, Phase IV (KMG-IV): sequencing the most valuable type-strain genomes for metagenomic binning, comparative biology and taxonomic classification.</title>
        <authorList>
            <person name="Goeker M."/>
        </authorList>
    </citation>
    <scope>NUCLEOTIDE SEQUENCE [LARGE SCALE GENOMIC DNA]</scope>
    <source>
        <strain evidence="1 2">DSM 45479</strain>
    </source>
</reference>
<dbReference type="RefSeq" id="WP_112231778.1">
    <property type="nucleotide sequence ID" value="NZ_QLTT01000014.1"/>
</dbReference>
<gene>
    <name evidence="1" type="ORF">C8D87_11411</name>
</gene>
<evidence type="ECO:0000313" key="1">
    <source>
        <dbReference type="EMBL" id="RAS59399.1"/>
    </source>
</evidence>
<dbReference type="EMBL" id="QLTT01000014">
    <property type="protein sequence ID" value="RAS59399.1"/>
    <property type="molecule type" value="Genomic_DNA"/>
</dbReference>
<sequence length="270" mass="29166">MDAQTVPGTDLPALGALARQGSAAPSSAPAATNLSDAVLAGLRERARREAGPFIDPVVLRQLEGKLARAHPEWLSAVIGRPVHGWRSLGWTELVLLGLARDAEPDPPVPPRVLAEREREALQERCRAERLEQQAEAWASLRAALPVRVSVAYNGSGRHHYAAYVSGAEHIVVREPLRTGRLRRDANRSLCWTPSRAPHLLFENLDIPNDRIPTCKACLRTAERIAHPHPAGQTRGTEKNTGERTAAVSASILALELPTDLPADSVVGGAK</sequence>
<name>A0ABX9DVU3_9PSEU</name>
<evidence type="ECO:0000313" key="2">
    <source>
        <dbReference type="Proteomes" id="UP000248714"/>
    </source>
</evidence>
<dbReference type="Proteomes" id="UP000248714">
    <property type="component" value="Unassembled WGS sequence"/>
</dbReference>
<keyword evidence="2" id="KW-1185">Reference proteome</keyword>
<organism evidence="1 2">
    <name type="scientific">Lentzea atacamensis</name>
    <dbReference type="NCBI Taxonomy" id="531938"/>
    <lineage>
        <taxon>Bacteria</taxon>
        <taxon>Bacillati</taxon>
        <taxon>Actinomycetota</taxon>
        <taxon>Actinomycetes</taxon>
        <taxon>Pseudonocardiales</taxon>
        <taxon>Pseudonocardiaceae</taxon>
        <taxon>Lentzea</taxon>
    </lineage>
</organism>
<proteinExistence type="predicted"/>